<dbReference type="InterPro" id="IPR007110">
    <property type="entry name" value="Ig-like_dom"/>
</dbReference>
<dbReference type="EMBL" id="JAFHDT010000019">
    <property type="protein sequence ID" value="KAI7795898.1"/>
    <property type="molecule type" value="Genomic_DNA"/>
</dbReference>
<name>A0A9W7TCB9_TRIRA</name>
<dbReference type="InterPro" id="IPR013783">
    <property type="entry name" value="Ig-like_fold"/>
</dbReference>
<evidence type="ECO:0000259" key="1">
    <source>
        <dbReference type="PROSITE" id="PS50835"/>
    </source>
</evidence>
<dbReference type="AlphaFoldDB" id="A0A9W7TCB9"/>
<comment type="caution">
    <text evidence="2">The sequence shown here is derived from an EMBL/GenBank/DDBJ whole genome shotgun (WGS) entry which is preliminary data.</text>
</comment>
<protein>
    <recommendedName>
        <fullName evidence="1">Ig-like domain-containing protein</fullName>
    </recommendedName>
</protein>
<evidence type="ECO:0000313" key="3">
    <source>
        <dbReference type="Proteomes" id="UP001059041"/>
    </source>
</evidence>
<sequence>MFLYCLPGIADAGLVPVAAPKITCISESHLKLSCRVNPGFLKDETLVYWLVNNYFVETAFPNGTVRMSIIESLKSIQSDLIFQSAEDIRENSFTCVAMNPAGMDTKHFGGEQVRFSLMMMFKYNIKKKFHIIFPLFLSSQCKGCVKTRTEDGKEFTEESTKQH</sequence>
<dbReference type="Proteomes" id="UP001059041">
    <property type="component" value="Linkage Group LG19"/>
</dbReference>
<dbReference type="InterPro" id="IPR036179">
    <property type="entry name" value="Ig-like_dom_sf"/>
</dbReference>
<keyword evidence="3" id="KW-1185">Reference proteome</keyword>
<organism evidence="2 3">
    <name type="scientific">Triplophysa rosa</name>
    <name type="common">Cave loach</name>
    <dbReference type="NCBI Taxonomy" id="992332"/>
    <lineage>
        <taxon>Eukaryota</taxon>
        <taxon>Metazoa</taxon>
        <taxon>Chordata</taxon>
        <taxon>Craniata</taxon>
        <taxon>Vertebrata</taxon>
        <taxon>Euteleostomi</taxon>
        <taxon>Actinopterygii</taxon>
        <taxon>Neopterygii</taxon>
        <taxon>Teleostei</taxon>
        <taxon>Ostariophysi</taxon>
        <taxon>Cypriniformes</taxon>
        <taxon>Nemacheilidae</taxon>
        <taxon>Triplophysa</taxon>
    </lineage>
</organism>
<accession>A0A9W7TCB9</accession>
<proteinExistence type="predicted"/>
<evidence type="ECO:0000313" key="2">
    <source>
        <dbReference type="EMBL" id="KAI7795898.1"/>
    </source>
</evidence>
<feature type="domain" description="Ig-like" evidence="1">
    <location>
        <begin position="7"/>
        <end position="116"/>
    </location>
</feature>
<gene>
    <name evidence="2" type="ORF">IRJ41_009322</name>
</gene>
<dbReference type="Gene3D" id="2.60.40.10">
    <property type="entry name" value="Immunoglobulins"/>
    <property type="match status" value="1"/>
</dbReference>
<dbReference type="PROSITE" id="PS50835">
    <property type="entry name" value="IG_LIKE"/>
    <property type="match status" value="1"/>
</dbReference>
<reference evidence="2" key="1">
    <citation type="submission" date="2021-02" db="EMBL/GenBank/DDBJ databases">
        <title>Comparative genomics reveals that relaxation of natural selection precedes convergent phenotypic evolution of cavefish.</title>
        <authorList>
            <person name="Peng Z."/>
        </authorList>
    </citation>
    <scope>NUCLEOTIDE SEQUENCE</scope>
    <source>
        <tissue evidence="2">Muscle</tissue>
    </source>
</reference>
<dbReference type="SUPFAM" id="SSF48726">
    <property type="entry name" value="Immunoglobulin"/>
    <property type="match status" value="1"/>
</dbReference>